<proteinExistence type="predicted"/>
<dbReference type="AlphaFoldDB" id="A0A2Z7BD10"/>
<gene>
    <name evidence="1" type="ORF">F511_12390</name>
</gene>
<keyword evidence="2" id="KW-1185">Reference proteome</keyword>
<name>A0A2Z7BD10_9LAMI</name>
<sequence length="126" mass="14057">MRQLLRYSSLRLDFFLYDVASSLASESSNDWIYCSFLLIVMSLLMSSSLSSPADLLAPADLSSSADHDVITDDIIIDGPLRCSSWFPFDVPSDPSSSSSACSWFLSFNWFTKLQLVQLGLRLITKN</sequence>
<dbReference type="Proteomes" id="UP000250235">
    <property type="component" value="Unassembled WGS sequence"/>
</dbReference>
<organism evidence="1 2">
    <name type="scientific">Dorcoceras hygrometricum</name>
    <dbReference type="NCBI Taxonomy" id="472368"/>
    <lineage>
        <taxon>Eukaryota</taxon>
        <taxon>Viridiplantae</taxon>
        <taxon>Streptophyta</taxon>
        <taxon>Embryophyta</taxon>
        <taxon>Tracheophyta</taxon>
        <taxon>Spermatophyta</taxon>
        <taxon>Magnoliopsida</taxon>
        <taxon>eudicotyledons</taxon>
        <taxon>Gunneridae</taxon>
        <taxon>Pentapetalae</taxon>
        <taxon>asterids</taxon>
        <taxon>lamiids</taxon>
        <taxon>Lamiales</taxon>
        <taxon>Gesneriaceae</taxon>
        <taxon>Didymocarpoideae</taxon>
        <taxon>Trichosporeae</taxon>
        <taxon>Loxocarpinae</taxon>
        <taxon>Dorcoceras</taxon>
    </lineage>
</organism>
<dbReference type="EMBL" id="KV006936">
    <property type="protein sequence ID" value="KZV32110.1"/>
    <property type="molecule type" value="Genomic_DNA"/>
</dbReference>
<accession>A0A2Z7BD10</accession>
<evidence type="ECO:0000313" key="2">
    <source>
        <dbReference type="Proteomes" id="UP000250235"/>
    </source>
</evidence>
<evidence type="ECO:0000313" key="1">
    <source>
        <dbReference type="EMBL" id="KZV32110.1"/>
    </source>
</evidence>
<protein>
    <submittedName>
        <fullName evidence="1">Uncharacterized protein</fullName>
    </submittedName>
</protein>
<reference evidence="1 2" key="1">
    <citation type="journal article" date="2015" name="Proc. Natl. Acad. Sci. U.S.A.">
        <title>The resurrection genome of Boea hygrometrica: A blueprint for survival of dehydration.</title>
        <authorList>
            <person name="Xiao L."/>
            <person name="Yang G."/>
            <person name="Zhang L."/>
            <person name="Yang X."/>
            <person name="Zhao S."/>
            <person name="Ji Z."/>
            <person name="Zhou Q."/>
            <person name="Hu M."/>
            <person name="Wang Y."/>
            <person name="Chen M."/>
            <person name="Xu Y."/>
            <person name="Jin H."/>
            <person name="Xiao X."/>
            <person name="Hu G."/>
            <person name="Bao F."/>
            <person name="Hu Y."/>
            <person name="Wan P."/>
            <person name="Li L."/>
            <person name="Deng X."/>
            <person name="Kuang T."/>
            <person name="Xiang C."/>
            <person name="Zhu J.K."/>
            <person name="Oliver M.J."/>
            <person name="He Y."/>
        </authorList>
    </citation>
    <scope>NUCLEOTIDE SEQUENCE [LARGE SCALE GENOMIC DNA]</scope>
    <source>
        <strain evidence="2">cv. XS01</strain>
    </source>
</reference>